<dbReference type="PANTHER" id="PTHR24305">
    <property type="entry name" value="CYTOCHROME P450"/>
    <property type="match status" value="1"/>
</dbReference>
<evidence type="ECO:0000313" key="9">
    <source>
        <dbReference type="EMBL" id="KIW19422.1"/>
    </source>
</evidence>
<evidence type="ECO:0000256" key="3">
    <source>
        <dbReference type="ARBA" id="ARBA00022723"/>
    </source>
</evidence>
<dbReference type="PRINTS" id="PR00465">
    <property type="entry name" value="EP450IV"/>
</dbReference>
<protein>
    <recommendedName>
        <fullName evidence="11">Benzoate 4-monooxygenase</fullName>
    </recommendedName>
</protein>
<comment type="cofactor">
    <cofactor evidence="1 6">
        <name>heme</name>
        <dbReference type="ChEBI" id="CHEBI:30413"/>
    </cofactor>
</comment>
<dbReference type="InterPro" id="IPR050121">
    <property type="entry name" value="Cytochrome_P450_monoxygenase"/>
</dbReference>
<dbReference type="InterPro" id="IPR036396">
    <property type="entry name" value="Cyt_P450_sf"/>
</dbReference>
<dbReference type="GO" id="GO:0004497">
    <property type="term" value="F:monooxygenase activity"/>
    <property type="evidence" value="ECO:0007669"/>
    <property type="project" value="UniProtKB-KW"/>
</dbReference>
<evidence type="ECO:0000256" key="6">
    <source>
        <dbReference type="PIRSR" id="PIRSR602403-1"/>
    </source>
</evidence>
<reference evidence="9 10" key="1">
    <citation type="submission" date="2015-01" db="EMBL/GenBank/DDBJ databases">
        <title>The Genome Sequence of Exophiala spinifera CBS89968.</title>
        <authorList>
            <consortium name="The Broad Institute Genomics Platform"/>
            <person name="Cuomo C."/>
            <person name="de Hoog S."/>
            <person name="Gorbushina A."/>
            <person name="Stielow B."/>
            <person name="Teixiera M."/>
            <person name="Abouelleil A."/>
            <person name="Chapman S.B."/>
            <person name="Priest M."/>
            <person name="Young S.K."/>
            <person name="Wortman J."/>
            <person name="Nusbaum C."/>
            <person name="Birren B."/>
        </authorList>
    </citation>
    <scope>NUCLEOTIDE SEQUENCE [LARGE SCALE GENOMIC DNA]</scope>
    <source>
        <strain evidence="9 10">CBS 89968</strain>
    </source>
</reference>
<comment type="similarity">
    <text evidence="2 7">Belongs to the cytochrome P450 family.</text>
</comment>
<feature type="binding site" description="axial binding residue" evidence="6">
    <location>
        <position position="457"/>
    </location>
    <ligand>
        <name>heme</name>
        <dbReference type="ChEBI" id="CHEBI:30413"/>
    </ligand>
    <ligandPart>
        <name>Fe</name>
        <dbReference type="ChEBI" id="CHEBI:18248"/>
    </ligandPart>
</feature>
<evidence type="ECO:0000256" key="7">
    <source>
        <dbReference type="RuleBase" id="RU000461"/>
    </source>
</evidence>
<dbReference type="HOGENOM" id="CLU_001570_14_11_1"/>
<evidence type="ECO:0000256" key="1">
    <source>
        <dbReference type="ARBA" id="ARBA00001971"/>
    </source>
</evidence>
<keyword evidence="5 6" id="KW-0408">Iron</keyword>
<dbReference type="AlphaFoldDB" id="A0A0D2A3F3"/>
<feature type="transmembrane region" description="Helical" evidence="8">
    <location>
        <begin position="6"/>
        <end position="25"/>
    </location>
</feature>
<dbReference type="EMBL" id="KN847493">
    <property type="protein sequence ID" value="KIW19422.1"/>
    <property type="molecule type" value="Genomic_DNA"/>
</dbReference>
<evidence type="ECO:0000256" key="2">
    <source>
        <dbReference type="ARBA" id="ARBA00010617"/>
    </source>
</evidence>
<dbReference type="OrthoDB" id="2789670at2759"/>
<dbReference type="InterPro" id="IPR001128">
    <property type="entry name" value="Cyt_P450"/>
</dbReference>
<evidence type="ECO:0000256" key="8">
    <source>
        <dbReference type="SAM" id="Phobius"/>
    </source>
</evidence>
<evidence type="ECO:0000256" key="5">
    <source>
        <dbReference type="ARBA" id="ARBA00023004"/>
    </source>
</evidence>
<dbReference type="PANTHER" id="PTHR24305:SF172">
    <property type="entry name" value="P450, PUTATIVE (EUROFUNG)-RELATED"/>
    <property type="match status" value="1"/>
</dbReference>
<keyword evidence="8" id="KW-0472">Membrane</keyword>
<keyword evidence="6 7" id="KW-0349">Heme</keyword>
<dbReference type="PROSITE" id="PS00086">
    <property type="entry name" value="CYTOCHROME_P450"/>
    <property type="match status" value="1"/>
</dbReference>
<keyword evidence="10" id="KW-1185">Reference proteome</keyword>
<keyword evidence="3 6" id="KW-0479">Metal-binding</keyword>
<accession>A0A0D2A3F3</accession>
<organism evidence="9 10">
    <name type="scientific">Exophiala spinifera</name>
    <dbReference type="NCBI Taxonomy" id="91928"/>
    <lineage>
        <taxon>Eukaryota</taxon>
        <taxon>Fungi</taxon>
        <taxon>Dikarya</taxon>
        <taxon>Ascomycota</taxon>
        <taxon>Pezizomycotina</taxon>
        <taxon>Eurotiomycetes</taxon>
        <taxon>Chaetothyriomycetidae</taxon>
        <taxon>Chaetothyriales</taxon>
        <taxon>Herpotrichiellaceae</taxon>
        <taxon>Exophiala</taxon>
    </lineage>
</organism>
<dbReference type="GeneID" id="27330800"/>
<keyword evidence="8" id="KW-0812">Transmembrane</keyword>
<sequence length="508" mass="57243">MYEAILYLLLVAGSVCFLTPLVRYFNDPLDLRKYPAANILAAITPLWLVKETWNQKRSTTIHRLHQKLGPIVRISPDQLVFNDPKAIPEIYGHLQARKFEKDVFYDNLSAGGLHDIVTSRNHDEHSRKRRYLANSFAHKTVVDMEPVIRENFQRLLHRIDDALGPMNIRLWLNYFTLDVIGDMAYGSPLGFLEQGHDRFMAVTADDHVYSVKSTIDTLHRGTRFSVTLAQFLSTATVLTWRLVLSCANFAYILPNPKDADDFTNIARYQLQKRLDIGEPGRSSRDFMSGILSTKGGEKRDISRAELVAESVVFLNAGSDTTAAALTNTLYYLLTNPQCLSTLRREIDQLVHDGDDGILPHASVRDLPYLRACIDESLRLRPPIAYPLQRVVTAPEGATVLGHHLRKGTVVAVPPFSVHRHGIFPDAEAFVPDRWLDPSQLQDLKAYTIPFSTGPRACLGRHIAIVELQILIATLVWSPIPALCMWFSDVDSVSSVRQKGMIHNVTGMR</sequence>
<keyword evidence="4 7" id="KW-0560">Oxidoreductase</keyword>
<evidence type="ECO:0000313" key="10">
    <source>
        <dbReference type="Proteomes" id="UP000053328"/>
    </source>
</evidence>
<dbReference type="STRING" id="91928.A0A0D2A3F3"/>
<dbReference type="PRINTS" id="PR00385">
    <property type="entry name" value="P450"/>
</dbReference>
<dbReference type="GO" id="GO:0020037">
    <property type="term" value="F:heme binding"/>
    <property type="evidence" value="ECO:0007669"/>
    <property type="project" value="InterPro"/>
</dbReference>
<dbReference type="CDD" id="cd11061">
    <property type="entry name" value="CYP67-like"/>
    <property type="match status" value="1"/>
</dbReference>
<dbReference type="GO" id="GO:0016705">
    <property type="term" value="F:oxidoreductase activity, acting on paired donors, with incorporation or reduction of molecular oxygen"/>
    <property type="evidence" value="ECO:0007669"/>
    <property type="project" value="InterPro"/>
</dbReference>
<dbReference type="Gene3D" id="1.10.630.10">
    <property type="entry name" value="Cytochrome P450"/>
    <property type="match status" value="1"/>
</dbReference>
<dbReference type="Pfam" id="PF00067">
    <property type="entry name" value="p450"/>
    <property type="match status" value="1"/>
</dbReference>
<proteinExistence type="inferred from homology"/>
<dbReference type="RefSeq" id="XP_016239638.1">
    <property type="nucleotide sequence ID" value="XM_016378068.1"/>
</dbReference>
<dbReference type="Proteomes" id="UP000053328">
    <property type="component" value="Unassembled WGS sequence"/>
</dbReference>
<gene>
    <name evidence="9" type="ORF">PV08_03717</name>
</gene>
<dbReference type="VEuPathDB" id="FungiDB:PV08_03717"/>
<dbReference type="InterPro" id="IPR002403">
    <property type="entry name" value="Cyt_P450_E_grp-IV"/>
</dbReference>
<dbReference type="GO" id="GO:0005506">
    <property type="term" value="F:iron ion binding"/>
    <property type="evidence" value="ECO:0007669"/>
    <property type="project" value="InterPro"/>
</dbReference>
<name>A0A0D2A3F3_9EURO</name>
<evidence type="ECO:0008006" key="11">
    <source>
        <dbReference type="Google" id="ProtNLM"/>
    </source>
</evidence>
<evidence type="ECO:0000256" key="4">
    <source>
        <dbReference type="ARBA" id="ARBA00023002"/>
    </source>
</evidence>
<keyword evidence="8" id="KW-1133">Transmembrane helix</keyword>
<keyword evidence="7" id="KW-0503">Monooxygenase</keyword>
<dbReference type="SUPFAM" id="SSF48264">
    <property type="entry name" value="Cytochrome P450"/>
    <property type="match status" value="1"/>
</dbReference>
<dbReference type="InterPro" id="IPR017972">
    <property type="entry name" value="Cyt_P450_CS"/>
</dbReference>